<keyword evidence="1" id="KW-0812">Transmembrane</keyword>
<evidence type="ECO:0000256" key="1">
    <source>
        <dbReference type="SAM" id="Phobius"/>
    </source>
</evidence>
<dbReference type="Proteomes" id="UP000029643">
    <property type="component" value="Unassembled WGS sequence"/>
</dbReference>
<accession>A0A090WR94</accession>
<name>A0A090WR94_9FLAO</name>
<dbReference type="EMBL" id="BBNU01000001">
    <property type="protein sequence ID" value="GAL77899.1"/>
    <property type="molecule type" value="Genomic_DNA"/>
</dbReference>
<evidence type="ECO:0000313" key="2">
    <source>
        <dbReference type="EMBL" id="GAL77899.1"/>
    </source>
</evidence>
<keyword evidence="1" id="KW-1133">Transmembrane helix</keyword>
<sequence length="43" mass="4791">MPCGFSLASAYERPSFFAFPLFSLSVFFSFSILLNVTCDFAIV</sequence>
<evidence type="ECO:0000313" key="3">
    <source>
        <dbReference type="Proteomes" id="UP000029643"/>
    </source>
</evidence>
<protein>
    <submittedName>
        <fullName evidence="2">Uncharacterized protein</fullName>
    </submittedName>
</protein>
<gene>
    <name evidence="2" type="ORF">JCM19274_5612</name>
</gene>
<comment type="caution">
    <text evidence="2">The sequence shown here is derived from an EMBL/GenBank/DDBJ whole genome shotgun (WGS) entry which is preliminary data.</text>
</comment>
<feature type="transmembrane region" description="Helical" evidence="1">
    <location>
        <begin position="16"/>
        <end position="42"/>
    </location>
</feature>
<keyword evidence="1" id="KW-0472">Membrane</keyword>
<organism evidence="2 3">
    <name type="scientific">Algibacter lectus</name>
    <dbReference type="NCBI Taxonomy" id="221126"/>
    <lineage>
        <taxon>Bacteria</taxon>
        <taxon>Pseudomonadati</taxon>
        <taxon>Bacteroidota</taxon>
        <taxon>Flavobacteriia</taxon>
        <taxon>Flavobacteriales</taxon>
        <taxon>Flavobacteriaceae</taxon>
        <taxon>Algibacter</taxon>
    </lineage>
</organism>
<proteinExistence type="predicted"/>
<reference evidence="2 3" key="1">
    <citation type="journal article" date="2014" name="Genome Announc.">
        <title>Draft Genome Sequences of Marine Flavobacterium Algibacter lectus Strains SS8 and NR4.</title>
        <authorList>
            <person name="Takatani N."/>
            <person name="Nakanishi M."/>
            <person name="Meirelles P."/>
            <person name="Mino S."/>
            <person name="Suda W."/>
            <person name="Oshima K."/>
            <person name="Hattori M."/>
            <person name="Ohkuma M."/>
            <person name="Hosokawa M."/>
            <person name="Miyashita K."/>
            <person name="Thompson F.L."/>
            <person name="Niwa A."/>
            <person name="Sawabe T."/>
            <person name="Sawabe T."/>
        </authorList>
    </citation>
    <scope>NUCLEOTIDE SEQUENCE [LARGE SCALE GENOMIC DNA]</scope>
    <source>
        <strain evidence="3">JCM19274</strain>
    </source>
</reference>
<dbReference type="AlphaFoldDB" id="A0A090WR94"/>